<dbReference type="Gene3D" id="2.80.10.50">
    <property type="match status" value="1"/>
</dbReference>
<dbReference type="GeneTree" id="ENSGT00940000155695"/>
<dbReference type="SUPFAM" id="SSF50370">
    <property type="entry name" value="Ricin B-like lectins"/>
    <property type="match status" value="1"/>
</dbReference>
<feature type="domain" description="Beta/gamma crystallin 'Greek key'" evidence="4">
    <location>
        <begin position="1379"/>
        <end position="1420"/>
    </location>
</feature>
<feature type="region of interest" description="Disordered" evidence="3">
    <location>
        <begin position="914"/>
        <end position="957"/>
    </location>
</feature>
<feature type="compositionally biased region" description="Basic and acidic residues" evidence="3">
    <location>
        <begin position="266"/>
        <end position="315"/>
    </location>
</feature>
<keyword evidence="2" id="KW-0677">Repeat</keyword>
<dbReference type="InterPro" id="IPR035992">
    <property type="entry name" value="Ricin_B-like_lectins"/>
</dbReference>
<reference evidence="5" key="3">
    <citation type="submission" date="2025-09" db="UniProtKB">
        <authorList>
            <consortium name="Ensembl"/>
        </authorList>
    </citation>
    <scope>IDENTIFICATION</scope>
</reference>
<proteinExistence type="inferred from homology"/>
<dbReference type="PROSITE" id="PS50231">
    <property type="entry name" value="RICIN_B_LECTIN"/>
    <property type="match status" value="1"/>
</dbReference>
<name>A0A671WJC7_SPAAU</name>
<dbReference type="PANTHER" id="PTHR11818:SF2">
    <property type="entry name" value="BETA_GAMMA CRYSTALLIN DOMAIN-CONTAINING PROTEIN 1"/>
    <property type="match status" value="1"/>
</dbReference>
<dbReference type="Proteomes" id="UP000472265">
    <property type="component" value="Chromosome 22"/>
</dbReference>
<evidence type="ECO:0000313" key="6">
    <source>
        <dbReference type="Proteomes" id="UP000472265"/>
    </source>
</evidence>
<feature type="compositionally biased region" description="Polar residues" evidence="3">
    <location>
        <begin position="99"/>
        <end position="116"/>
    </location>
</feature>
<reference evidence="5" key="2">
    <citation type="submission" date="2025-08" db="UniProtKB">
        <authorList>
            <consortium name="Ensembl"/>
        </authorList>
    </citation>
    <scope>IDENTIFICATION</scope>
</reference>
<feature type="compositionally biased region" description="Polar residues" evidence="3">
    <location>
        <begin position="605"/>
        <end position="618"/>
    </location>
</feature>
<feature type="domain" description="Beta/gamma crystallin 'Greek key'" evidence="4">
    <location>
        <begin position="1147"/>
        <end position="1200"/>
    </location>
</feature>
<feature type="domain" description="Beta/gamma crystallin 'Greek key'" evidence="4">
    <location>
        <begin position="1338"/>
        <end position="1378"/>
    </location>
</feature>
<feature type="domain" description="Beta/gamma crystallin 'Greek key'" evidence="4">
    <location>
        <begin position="988"/>
        <end position="1046"/>
    </location>
</feature>
<feature type="compositionally biased region" description="Basic and acidic residues" evidence="3">
    <location>
        <begin position="375"/>
        <end position="401"/>
    </location>
</feature>
<reference evidence="5" key="1">
    <citation type="submission" date="2021-04" db="EMBL/GenBank/DDBJ databases">
        <authorList>
            <consortium name="Wellcome Sanger Institute Data Sharing"/>
        </authorList>
    </citation>
    <scope>NUCLEOTIDE SEQUENCE [LARGE SCALE GENOMIC DNA]</scope>
</reference>
<feature type="region of interest" description="Disordered" evidence="3">
    <location>
        <begin position="650"/>
        <end position="763"/>
    </location>
</feature>
<feature type="domain" description="Beta/gamma crystallin 'Greek key'" evidence="4">
    <location>
        <begin position="1093"/>
        <end position="1135"/>
    </location>
</feature>
<feature type="region of interest" description="Disordered" evidence="3">
    <location>
        <begin position="868"/>
        <end position="892"/>
    </location>
</feature>
<feature type="compositionally biased region" description="Low complexity" evidence="3">
    <location>
        <begin position="749"/>
        <end position="763"/>
    </location>
</feature>
<protein>
    <recommendedName>
        <fullName evidence="4">Beta/gamma crystallin 'Greek key' domain-containing protein</fullName>
    </recommendedName>
</protein>
<dbReference type="Ensembl" id="ENSSAUT00010038628.1">
    <property type="protein sequence ID" value="ENSSAUP00010036696.1"/>
    <property type="gene ID" value="ENSSAUG00010015478.1"/>
</dbReference>
<dbReference type="PROSITE" id="PS50915">
    <property type="entry name" value="CRYSTALLIN_BETA_GAMMA"/>
    <property type="match status" value="6"/>
</dbReference>
<dbReference type="PANTHER" id="PTHR11818">
    <property type="entry name" value="BETA/GAMMA CRYSTALLIN"/>
    <property type="match status" value="1"/>
</dbReference>
<feature type="compositionally biased region" description="Polar residues" evidence="3">
    <location>
        <begin position="130"/>
        <end position="143"/>
    </location>
</feature>
<feature type="compositionally biased region" description="Basic and acidic residues" evidence="3">
    <location>
        <begin position="243"/>
        <end position="252"/>
    </location>
</feature>
<evidence type="ECO:0000259" key="4">
    <source>
        <dbReference type="PROSITE" id="PS50915"/>
    </source>
</evidence>
<dbReference type="InParanoid" id="A0A671WJC7"/>
<evidence type="ECO:0000313" key="5">
    <source>
        <dbReference type="Ensembl" id="ENSSAUP00010036696.1"/>
    </source>
</evidence>
<evidence type="ECO:0000256" key="1">
    <source>
        <dbReference type="ARBA" id="ARBA00009646"/>
    </source>
</evidence>
<feature type="compositionally biased region" description="Low complexity" evidence="3">
    <location>
        <begin position="403"/>
        <end position="429"/>
    </location>
</feature>
<evidence type="ECO:0000256" key="2">
    <source>
        <dbReference type="ARBA" id="ARBA00022737"/>
    </source>
</evidence>
<feature type="domain" description="Beta/gamma crystallin 'Greek key'" evidence="4">
    <location>
        <begin position="1271"/>
        <end position="1308"/>
    </location>
</feature>
<dbReference type="Gene3D" id="2.60.20.10">
    <property type="entry name" value="Crystallins"/>
    <property type="match status" value="5"/>
</dbReference>
<feature type="compositionally biased region" description="Basic and acidic residues" evidence="3">
    <location>
        <begin position="44"/>
        <end position="65"/>
    </location>
</feature>
<feature type="compositionally biased region" description="Pro residues" evidence="3">
    <location>
        <begin position="939"/>
        <end position="949"/>
    </location>
</feature>
<dbReference type="InterPro" id="IPR050252">
    <property type="entry name" value="Beta/Gamma-Crystallin"/>
</dbReference>
<feature type="compositionally biased region" description="Polar residues" evidence="3">
    <location>
        <begin position="153"/>
        <end position="169"/>
    </location>
</feature>
<dbReference type="InterPro" id="IPR001064">
    <property type="entry name" value="Beta/gamma_crystallin"/>
</dbReference>
<dbReference type="SUPFAM" id="SSF49695">
    <property type="entry name" value="gamma-Crystallin-like"/>
    <property type="match status" value="3"/>
</dbReference>
<feature type="compositionally biased region" description="Polar residues" evidence="3">
    <location>
        <begin position="439"/>
        <end position="451"/>
    </location>
</feature>
<organism evidence="5 6">
    <name type="scientific">Sparus aurata</name>
    <name type="common">Gilthead sea bream</name>
    <dbReference type="NCBI Taxonomy" id="8175"/>
    <lineage>
        <taxon>Eukaryota</taxon>
        <taxon>Metazoa</taxon>
        <taxon>Chordata</taxon>
        <taxon>Craniata</taxon>
        <taxon>Vertebrata</taxon>
        <taxon>Euteleostomi</taxon>
        <taxon>Actinopterygii</taxon>
        <taxon>Neopterygii</taxon>
        <taxon>Teleostei</taxon>
        <taxon>Neoteleostei</taxon>
        <taxon>Acanthomorphata</taxon>
        <taxon>Eupercaria</taxon>
        <taxon>Spariformes</taxon>
        <taxon>Sparidae</taxon>
        <taxon>Sparus</taxon>
    </lineage>
</organism>
<evidence type="ECO:0000256" key="3">
    <source>
        <dbReference type="SAM" id="MobiDB-lite"/>
    </source>
</evidence>
<dbReference type="InterPro" id="IPR011024">
    <property type="entry name" value="G_crystallin-like"/>
</dbReference>
<feature type="compositionally biased region" description="Basic and acidic residues" evidence="3">
    <location>
        <begin position="324"/>
        <end position="347"/>
    </location>
</feature>
<feature type="compositionally biased region" description="Basic and acidic residues" evidence="3">
    <location>
        <begin position="869"/>
        <end position="892"/>
    </location>
</feature>
<feature type="compositionally biased region" description="Basic and acidic residues" evidence="3">
    <location>
        <begin position="170"/>
        <end position="188"/>
    </location>
</feature>
<feature type="region of interest" description="Disordered" evidence="3">
    <location>
        <begin position="1"/>
        <end position="629"/>
    </location>
</feature>
<accession>A0A671WJC7</accession>
<dbReference type="SMART" id="SM00247">
    <property type="entry name" value="XTALbg"/>
    <property type="match status" value="4"/>
</dbReference>
<dbReference type="OMA" id="VIQCGEN"/>
<dbReference type="Pfam" id="PF00030">
    <property type="entry name" value="Crystall"/>
    <property type="match status" value="4"/>
</dbReference>
<sequence length="1578" mass="171084">MQTKAISEITLKPEGRDITAAAGQISIPKEQTTDSDSEVTVASKTDDQATKSDSVDANDPAKEAGDSAELTDNSQLSKGPSRTGSRSKRRKSREPTSPIGPNSESQPDHSTSNTEVNAIKQDQVDDTKETISASRKITENVSLPTDKAKEGTSDQQSLSSKQKAVNKEQNVSDKQKTETNSSSEKENISKPVNRQEPAPSVNRDEPDTATHSRGTKTPIDKAPVILPQKEEKAGGHSPLLTEESVKASKDGNETPASSPSPVVKQPIEKQEPPAKHHKLEKESSTQSELKSKGKVEEATKKDTGKTQQTQHKDTELINQSESNDVGKTDKVESKKTNGPELKDKEAPRQLLGSHKNTTEVKVSESRQSFSGTEESVARIDERKNDEKKEKAQPVKDKRKPETSQAERASESSSSDLPAQTQHVRQTTTTHPEKAAVCADTQTNEDAASGTLSDKGLSKGETAKNGPADLKTKPTESPQTDSAVIGAGPQPDSGPVEKTENTPDDSCAHGANDAELSSAKPITKATTAVGEATVKAPNDTPVATTAQADNMAEKGLSVKKPTQISGPKSASAEGVRQGDEKKTSAVKSAPSEVTVSRDIVKLTPQGDASKTTESTSDSASLKGPEKMANLTADSTASSAIATVAEKTAEKTLHSALHGLSPVANGDISPQSHLHTAKKELVNKKPSQTPKAPASLEANKLLPISTQRSPMRKLQLPRGLSKDDSLSPRDAPSSWLDVDFSPKQKPKVLKPKLSSAVSESDLLETSSELDDDDFIEKIKNLCAPFSLPPRKHNPLKPPQPPFALPAIKEDRFEKTFDPEEFKFGLRKKDKFSIDTTPSILAKLQSSDLKSGLKPARASLTDRSMLLSSLDTHSRLKDQTPVKDEGGIKEEKDEQIRVKSRLQGSCVFSSLASSIRGKRNGVQKQEEGTNSEEVSPSEAPRLSPPLSEPPSQSPTATKGQFSGQVYEVHRDVADATALQLSPLISVKVVRGCWVLYEKPDFQGRTIALEEGGIELTNVWAEPEHEPGLGPESKPHNNPPMVIGSIRHAVWDYSIPHIDLFTEPEGHGRVTPYHDDTVETGSFGIPLSTASIQVHSGVWLVFSDPGFQGMIAVLEAGEYPVPEAWGFPSPFVGSLRPLKMGGFKVESPCEVKAVAYEKPGFEGSCVEIDSDVFGFCESEGGISAEGADLDSKKLKSVGSLKIIGGLLCNTVRIYKYTSNEQHCCSAPSSWVGYSEPGFEGQQHILEEGEYLDCGGWGDCKRSEEHMMLTVSLCAPQVQLFSEPGFQGSVLALEDSVASLEDGFSVASCKVLYLTKQLWLLPPSPAFNALSLFSVTHKEFSLPSITLFERRDLRGKRVIVTDGSVNLQLAGGCSRVQSVLVEGGIWVLYEGINYRGAQILLKPGEVCDWHKLSRWQKIGSLRPLLQKQVHFRLRNRQTGLMMSVTGDLDDVKLMRIQETEETDGFEQIWFYHHGYLHCKLMEECCLGPSGSVTMAGSRVGLSPEPNNQVQLWSITPEGFIRYTATSDLVLEVKGEHPHTDCLVHFQSLKKTMRLRCCQTNSINDLCERNWIEVRAAAAAAGMT</sequence>
<comment type="similarity">
    <text evidence="1">Belongs to the beta/gamma-crystallin family.</text>
</comment>
<keyword evidence="6" id="KW-1185">Reference proteome</keyword>